<accession>A0A0C5RLB1</accession>
<evidence type="ECO:0000256" key="1">
    <source>
        <dbReference type="SAM" id="MobiDB-lite"/>
    </source>
</evidence>
<sequence>MTKARKILISSFILTTIGSVSVLVASCSKAKKDEQPKTKTGSQQQQEENKQIINQSKPKETKQEYNPNIFKFDNIRFKIAKEDNDEQLKTKSFLNEIKAVNQLDKYVAKKDDLYISSIYVFDKLREDPTFAKASVYINHHEPMFTRKAFDPEHLKTMVNTLESNKHWSIDQLRSEMDNRHEKLFFAKLKEELGNKTDFLDNIPDRLGKYHREELPPKPTEDDGFRVRLSYERAVKERETQREYFYMRKWTEEDPWHFYKENGISKPTLLWYLNRVIYGSDKWNTKFKESNHNNELFLSKLFYEKTLTKDQRQYWDMDFIMYNFMNQSSLLMSSGEQYDLYKAYLEYLVQLANLNLHQIQEKTENNKTVSKEEQYIEKLSTTVEQLLALERLALKTLQANHILGFSAATHTNPNLQLFAGNTHLKTPTNLRAFYMWTANLYNKFIQPLLHKLKEPASRIQRRFKTAFESTNKEKKIMNFIWENLKHTEQNDVILPKVITDEWQLNRDYKHIIKKLLNPKSKNN</sequence>
<dbReference type="HOGENOM" id="CLU_521696_0_0_14"/>
<dbReference type="EMBL" id="CP009770">
    <property type="protein sequence ID" value="AJQ45453.1"/>
    <property type="molecule type" value="Genomic_DNA"/>
</dbReference>
<evidence type="ECO:0000313" key="3">
    <source>
        <dbReference type="EMBL" id="AJQ45453.1"/>
    </source>
</evidence>
<name>A0A0C5RLB1_9BACT</name>
<proteinExistence type="predicted"/>
<reference evidence="3 4" key="1">
    <citation type="journal article" date="2015" name="Genome Announc.">
        <title>Genome Sequence of Ureaplasma diversum Strain ATCC 49782.</title>
        <authorList>
            <person name="Marques L.M."/>
            <person name="Guimaraes A.M."/>
            <person name="Martins H.B."/>
            <person name="Rezende I.S."/>
            <person name="Barbosa M.S."/>
            <person name="Campos G.B."/>
            <person name="do Nascimento N.C."/>
            <person name="Dos Santos A.P."/>
            <person name="Amorim A.T."/>
            <person name="Santos V.M."/>
            <person name="Messick J.B."/>
            <person name="Timenetsky J."/>
        </authorList>
    </citation>
    <scope>NUCLEOTIDE SEQUENCE [LARGE SCALE GENOMIC DNA]</scope>
    <source>
        <strain evidence="3 4">ATCC 49782</strain>
    </source>
</reference>
<dbReference type="NCBIfam" id="NF045938">
    <property type="entry name" value="MAG3960_fam_LP"/>
    <property type="match status" value="1"/>
</dbReference>
<evidence type="ECO:0000256" key="2">
    <source>
        <dbReference type="SAM" id="SignalP"/>
    </source>
</evidence>
<keyword evidence="2" id="KW-0732">Signal</keyword>
<protein>
    <recommendedName>
        <fullName evidence="5">Lipoprotein</fullName>
    </recommendedName>
</protein>
<feature type="region of interest" description="Disordered" evidence="1">
    <location>
        <begin position="32"/>
        <end position="64"/>
    </location>
</feature>
<dbReference type="Proteomes" id="UP000032261">
    <property type="component" value="Chromosome"/>
</dbReference>
<dbReference type="PROSITE" id="PS51257">
    <property type="entry name" value="PROKAR_LIPOPROTEIN"/>
    <property type="match status" value="1"/>
</dbReference>
<dbReference type="KEGG" id="ude:JM47_02630"/>
<evidence type="ECO:0008006" key="5">
    <source>
        <dbReference type="Google" id="ProtNLM"/>
    </source>
</evidence>
<feature type="chain" id="PRO_5002193667" description="Lipoprotein" evidence="2">
    <location>
        <begin position="26"/>
        <end position="522"/>
    </location>
</feature>
<dbReference type="PATRIC" id="fig|42094.4.peg.522"/>
<organism evidence="3 4">
    <name type="scientific">Ureaplasma diversum</name>
    <dbReference type="NCBI Taxonomy" id="42094"/>
    <lineage>
        <taxon>Bacteria</taxon>
        <taxon>Bacillati</taxon>
        <taxon>Mycoplasmatota</taxon>
        <taxon>Mycoplasmoidales</taxon>
        <taxon>Mycoplasmoidaceae</taxon>
        <taxon>Ureaplasma</taxon>
    </lineage>
</organism>
<dbReference type="AlphaFoldDB" id="A0A0C5RLB1"/>
<dbReference type="RefSeq" id="WP_208894865.1">
    <property type="nucleotide sequence ID" value="NZ_CP009770.1"/>
</dbReference>
<gene>
    <name evidence="3" type="ORF">JM47_02630</name>
</gene>
<evidence type="ECO:0000313" key="4">
    <source>
        <dbReference type="Proteomes" id="UP000032261"/>
    </source>
</evidence>
<feature type="signal peptide" evidence="2">
    <location>
        <begin position="1"/>
        <end position="25"/>
    </location>
</feature>
<feature type="compositionally biased region" description="Low complexity" evidence="1">
    <location>
        <begin position="42"/>
        <end position="56"/>
    </location>
</feature>